<feature type="compositionally biased region" description="Basic and acidic residues" evidence="1">
    <location>
        <begin position="1"/>
        <end position="18"/>
    </location>
</feature>
<feature type="region of interest" description="Disordered" evidence="1">
    <location>
        <begin position="1"/>
        <end position="63"/>
    </location>
</feature>
<keyword evidence="2" id="KW-0812">Transmembrane</keyword>
<organism evidence="3 4">
    <name type="scientific">Euplotes crassus</name>
    <dbReference type="NCBI Taxonomy" id="5936"/>
    <lineage>
        <taxon>Eukaryota</taxon>
        <taxon>Sar</taxon>
        <taxon>Alveolata</taxon>
        <taxon>Ciliophora</taxon>
        <taxon>Intramacronucleata</taxon>
        <taxon>Spirotrichea</taxon>
        <taxon>Hypotrichia</taxon>
        <taxon>Euplotida</taxon>
        <taxon>Euplotidae</taxon>
        <taxon>Moneuplotes</taxon>
    </lineage>
</organism>
<feature type="transmembrane region" description="Helical" evidence="2">
    <location>
        <begin position="142"/>
        <end position="164"/>
    </location>
</feature>
<sequence length="363" mass="41539">MEFNYNKEKYGKNIDDTLGRPNEQEMGQVQKEDSLDIFADSPSKSSENKNPLLAGANNEEDNDIKVSSEDLINESNFEEQEQIKKDSNATKNSSSKNLIDRNVPARNPGQMQIQENYPATGLVIDEEDLSNKIKYCKRGISIVSYTQIVLGGLNISLHLLILFIEMIDDPYLGSDTPLGNDSRNIRIGFHWRTTARFFLIIASSIFVISGGFLLKKSKDILSFTDKYQLCLIGMYVVIEILDLIATIYFVIGGQLAVSAYVEYCLNLHRGVLKSYERDRHECKPYFINKNYKYTSEGERIPETEAWTLEIIHEYYTSFIYSLIITSILCGVAIYCVRTLRKATKIHNERNQDLEEGNINERVR</sequence>
<keyword evidence="2" id="KW-0472">Membrane</keyword>
<keyword evidence="2" id="KW-1133">Transmembrane helix</keyword>
<comment type="caution">
    <text evidence="3">The sequence shown here is derived from an EMBL/GenBank/DDBJ whole genome shotgun (WGS) entry which is preliminary data.</text>
</comment>
<evidence type="ECO:0000256" key="2">
    <source>
        <dbReference type="SAM" id="Phobius"/>
    </source>
</evidence>
<reference evidence="3" key="1">
    <citation type="submission" date="2023-07" db="EMBL/GenBank/DDBJ databases">
        <authorList>
            <consortium name="AG Swart"/>
            <person name="Singh M."/>
            <person name="Singh A."/>
            <person name="Seah K."/>
            <person name="Emmerich C."/>
        </authorList>
    </citation>
    <scope>NUCLEOTIDE SEQUENCE</scope>
    <source>
        <strain evidence="3">DP1</strain>
    </source>
</reference>
<keyword evidence="4" id="KW-1185">Reference proteome</keyword>
<evidence type="ECO:0000313" key="3">
    <source>
        <dbReference type="EMBL" id="CAI2372046.1"/>
    </source>
</evidence>
<feature type="transmembrane region" description="Helical" evidence="2">
    <location>
        <begin position="227"/>
        <end position="251"/>
    </location>
</feature>
<accession>A0AAD1UPX4</accession>
<evidence type="ECO:0000256" key="1">
    <source>
        <dbReference type="SAM" id="MobiDB-lite"/>
    </source>
</evidence>
<proteinExistence type="predicted"/>
<gene>
    <name evidence="3" type="ORF">ECRASSUSDP1_LOCUS13373</name>
</gene>
<protein>
    <submittedName>
        <fullName evidence="3">Uncharacterized protein</fullName>
    </submittedName>
</protein>
<feature type="transmembrane region" description="Helical" evidence="2">
    <location>
        <begin position="318"/>
        <end position="336"/>
    </location>
</feature>
<dbReference type="EMBL" id="CAMPGE010013309">
    <property type="protein sequence ID" value="CAI2372046.1"/>
    <property type="molecule type" value="Genomic_DNA"/>
</dbReference>
<dbReference type="AlphaFoldDB" id="A0AAD1UPX4"/>
<name>A0AAD1UPX4_EUPCR</name>
<dbReference type="Proteomes" id="UP001295684">
    <property type="component" value="Unassembled WGS sequence"/>
</dbReference>
<feature type="transmembrane region" description="Helical" evidence="2">
    <location>
        <begin position="197"/>
        <end position="215"/>
    </location>
</feature>
<feature type="region of interest" description="Disordered" evidence="1">
    <location>
        <begin position="75"/>
        <end position="104"/>
    </location>
</feature>
<evidence type="ECO:0000313" key="4">
    <source>
        <dbReference type="Proteomes" id="UP001295684"/>
    </source>
</evidence>